<evidence type="ECO:0000256" key="6">
    <source>
        <dbReference type="NCBIfam" id="TIGR01048"/>
    </source>
</evidence>
<feature type="binding site" evidence="5">
    <location>
        <position position="326"/>
    </location>
    <ligand>
        <name>substrate</name>
    </ligand>
</feature>
<reference evidence="11 12" key="1">
    <citation type="submission" date="2019-04" db="EMBL/GenBank/DDBJ databases">
        <title>A pseudo-fructophilic Leuconostoc citreum strain F192-5 isolated from peel of satsuma mandarin: the first report for isolation and characterization of strain-dependent fructophilic-like characteristics.</title>
        <authorList>
            <person name="Maeno S."/>
            <person name="Tanizawa Y."/>
            <person name="Kajikawa A."/>
            <person name="Kanesaki Y."/>
            <person name="Kubota E."/>
            <person name="Arita M."/>
            <person name="Leon D."/>
            <person name="Endo A."/>
        </authorList>
    </citation>
    <scope>NUCLEOTIDE SEQUENCE [LARGE SCALE GENOMIC DNA]</scope>
    <source>
        <strain evidence="11 12">F192-5</strain>
    </source>
</reference>
<evidence type="ECO:0000256" key="3">
    <source>
        <dbReference type="ARBA" id="ARBA00022898"/>
    </source>
</evidence>
<accession>A0A5A5TZL6</accession>
<evidence type="ECO:0000313" key="11">
    <source>
        <dbReference type="EMBL" id="GDZ83236.1"/>
    </source>
</evidence>
<dbReference type="PROSITE" id="PS00879">
    <property type="entry name" value="ODR_DC_2_2"/>
    <property type="match status" value="1"/>
</dbReference>
<keyword evidence="3 5" id="KW-0663">Pyridoxal phosphate</keyword>
<dbReference type="OMA" id="AYCRSMA"/>
<keyword evidence="2 5" id="KW-0210">Decarboxylase</keyword>
<evidence type="ECO:0000256" key="7">
    <source>
        <dbReference type="PIRSR" id="PIRSR600183-50"/>
    </source>
</evidence>
<dbReference type="FunFam" id="3.20.20.10:FF:000003">
    <property type="entry name" value="Diaminopimelate decarboxylase"/>
    <property type="match status" value="1"/>
</dbReference>
<name>A0A5A5TZL6_LEUCI</name>
<dbReference type="InterPro" id="IPR022643">
    <property type="entry name" value="De-COase2_C"/>
</dbReference>
<dbReference type="AlphaFoldDB" id="A0A5A5TZL6"/>
<evidence type="ECO:0000313" key="12">
    <source>
        <dbReference type="Proteomes" id="UP000323274"/>
    </source>
</evidence>
<comment type="similarity">
    <text evidence="5">Belongs to the Orn/Lys/Arg decarboxylase class-II family. LysA subfamily.</text>
</comment>
<feature type="domain" description="Orn/DAP/Arg decarboxylase 2 N-terminal" evidence="10">
    <location>
        <begin position="36"/>
        <end position="288"/>
    </location>
</feature>
<dbReference type="Gene3D" id="2.40.37.10">
    <property type="entry name" value="Lyase, Ornithine Decarboxylase, Chain A, domain 1"/>
    <property type="match status" value="1"/>
</dbReference>
<dbReference type="PRINTS" id="PR01181">
    <property type="entry name" value="DAPDCRBXLASE"/>
</dbReference>
<feature type="binding site" evidence="5">
    <location>
        <position position="240"/>
    </location>
    <ligand>
        <name>pyridoxal 5'-phosphate</name>
        <dbReference type="ChEBI" id="CHEBI:597326"/>
    </ligand>
</feature>
<dbReference type="InterPro" id="IPR009006">
    <property type="entry name" value="Ala_racemase/Decarboxylase_C"/>
</dbReference>
<comment type="caution">
    <text evidence="11">The sequence shown here is derived from an EMBL/GenBank/DDBJ whole genome shotgun (WGS) entry which is preliminary data.</text>
</comment>
<dbReference type="CDD" id="cd06828">
    <property type="entry name" value="PLPDE_III_DapDC"/>
    <property type="match status" value="1"/>
</dbReference>
<evidence type="ECO:0000259" key="10">
    <source>
        <dbReference type="Pfam" id="PF02784"/>
    </source>
</evidence>
<feature type="binding site" evidence="5">
    <location>
        <position position="382"/>
    </location>
    <ligand>
        <name>substrate</name>
    </ligand>
</feature>
<dbReference type="EMBL" id="BJJW01000002">
    <property type="protein sequence ID" value="GDZ83236.1"/>
    <property type="molecule type" value="Genomic_DNA"/>
</dbReference>
<dbReference type="InterPro" id="IPR029066">
    <property type="entry name" value="PLP-binding_barrel"/>
</dbReference>
<sequence>MNYPTNEQNHLTIDHVDAVDLASTYGTPLYVYDVTKIRQTMRAFKAIFEKENVPYIVSYASKAFATKAIYQVAQQEGIHADVVSGGELYTAIQAGFNPKHLSFNGNNKSWDELMMAVQQGIGTVIVDNFLELQLLSEIAEKCQVVQDILLRISPGISAHTHEFISTGQQDSKFGFDLLTGQAKAAYDIASQDSHFHLRGLHAHIGSQIFDVTGFEKNAALLADTAQSWGWQPDIINVGGGFGIRYTDDDEPLPESDYVSAIIRTLKGKAAEYDWKMPEIWIEPGRSVVGPAGQTLYTVGARKDIPDMRHYIAVDGGMGDNIRPALYEANYEAVLANQPNIPAQEVVRVAGKYCESGDVLVWQQKLPKTQAGDILSVLATGAYGYAMASNYNRNPRPAVVFVENGQHQLVVARETYEHIAALDRDYTLSANMTH</sequence>
<dbReference type="InterPro" id="IPR022644">
    <property type="entry name" value="De-COase2_N"/>
</dbReference>
<dbReference type="InterPro" id="IPR002986">
    <property type="entry name" value="DAP_deCOOHase_LysA"/>
</dbReference>
<evidence type="ECO:0000259" key="9">
    <source>
        <dbReference type="Pfam" id="PF00278"/>
    </source>
</evidence>
<dbReference type="Gene3D" id="3.20.20.10">
    <property type="entry name" value="Alanine racemase"/>
    <property type="match status" value="1"/>
</dbReference>
<dbReference type="GeneID" id="61101823"/>
<feature type="binding site" evidence="5">
    <location>
        <position position="354"/>
    </location>
    <ligand>
        <name>substrate</name>
    </ligand>
</feature>
<comment type="subunit">
    <text evidence="5">Homodimer.</text>
</comment>
<evidence type="ECO:0000256" key="2">
    <source>
        <dbReference type="ARBA" id="ARBA00022793"/>
    </source>
</evidence>
<dbReference type="InterPro" id="IPR000183">
    <property type="entry name" value="Orn/DAP/Arg_de-COase"/>
</dbReference>
<dbReference type="PANTHER" id="PTHR43727:SF2">
    <property type="entry name" value="GROUP IV DECARBOXYLASE"/>
    <property type="match status" value="1"/>
</dbReference>
<protein>
    <recommendedName>
        <fullName evidence="5 6">Diaminopimelate decarboxylase</fullName>
        <shortName evidence="5">DAP decarboxylase</shortName>
        <shortName evidence="5">DAPDC</shortName>
        <ecNumber evidence="5 6">4.1.1.20</ecNumber>
    </recommendedName>
</protein>
<proteinExistence type="inferred from homology"/>
<dbReference type="GO" id="GO:0009089">
    <property type="term" value="P:lysine biosynthetic process via diaminopimelate"/>
    <property type="evidence" value="ECO:0007669"/>
    <property type="project" value="UniProtKB-UniRule"/>
</dbReference>
<feature type="binding site" evidence="5">
    <location>
        <position position="382"/>
    </location>
    <ligand>
        <name>pyridoxal 5'-phosphate</name>
        <dbReference type="ChEBI" id="CHEBI:597326"/>
    </ligand>
</feature>
<dbReference type="Proteomes" id="UP000323274">
    <property type="component" value="Unassembled WGS sequence"/>
</dbReference>
<comment type="pathway">
    <text evidence="5 8">Amino-acid biosynthesis; L-lysine biosynthesis via DAP pathway; L-lysine from DL-2,6-diaminopimelate: step 1/1.</text>
</comment>
<dbReference type="EC" id="4.1.1.20" evidence="5 6"/>
<comment type="function">
    <text evidence="5">Specifically catalyzes the decarboxylation of meso-diaminopimelate (meso-DAP) to L-lysine.</text>
</comment>
<dbReference type="PANTHER" id="PTHR43727">
    <property type="entry name" value="DIAMINOPIMELATE DECARBOXYLASE"/>
    <property type="match status" value="1"/>
</dbReference>
<keyword evidence="5" id="KW-0028">Amino-acid biosynthesis</keyword>
<dbReference type="SUPFAM" id="SSF50621">
    <property type="entry name" value="Alanine racemase C-terminal domain-like"/>
    <property type="match status" value="1"/>
</dbReference>
<evidence type="ECO:0000256" key="8">
    <source>
        <dbReference type="RuleBase" id="RU003738"/>
    </source>
</evidence>
<evidence type="ECO:0000256" key="1">
    <source>
        <dbReference type="ARBA" id="ARBA00001933"/>
    </source>
</evidence>
<evidence type="ECO:0000256" key="5">
    <source>
        <dbReference type="HAMAP-Rule" id="MF_02120"/>
    </source>
</evidence>
<feature type="binding site" evidence="5">
    <location>
        <position position="285"/>
    </location>
    <ligand>
        <name>substrate</name>
    </ligand>
</feature>
<dbReference type="GO" id="GO:0030170">
    <property type="term" value="F:pyridoxal phosphate binding"/>
    <property type="evidence" value="ECO:0007669"/>
    <property type="project" value="UniProtKB-UniRule"/>
</dbReference>
<dbReference type="Pfam" id="PF02784">
    <property type="entry name" value="Orn_Arg_deC_N"/>
    <property type="match status" value="1"/>
</dbReference>
<organism evidence="11 12">
    <name type="scientific">Leuconostoc citreum</name>
    <dbReference type="NCBI Taxonomy" id="33964"/>
    <lineage>
        <taxon>Bacteria</taxon>
        <taxon>Bacillati</taxon>
        <taxon>Bacillota</taxon>
        <taxon>Bacilli</taxon>
        <taxon>Lactobacillales</taxon>
        <taxon>Lactobacillaceae</taxon>
        <taxon>Leuconostoc</taxon>
    </lineage>
</organism>
<dbReference type="RefSeq" id="WP_004901071.1">
    <property type="nucleotide sequence ID" value="NZ_BJJW01000002.1"/>
</dbReference>
<keyword evidence="4 5" id="KW-0456">Lyase</keyword>
<dbReference type="GO" id="GO:0008836">
    <property type="term" value="F:diaminopimelate decarboxylase activity"/>
    <property type="evidence" value="ECO:0007669"/>
    <property type="project" value="UniProtKB-UniRule"/>
</dbReference>
<keyword evidence="5 8" id="KW-0457">Lysine biosynthesis</keyword>
<feature type="binding site" evidence="5">
    <location>
        <position position="322"/>
    </location>
    <ligand>
        <name>substrate</name>
    </ligand>
</feature>
<dbReference type="PRINTS" id="PR01179">
    <property type="entry name" value="ODADCRBXLASE"/>
</dbReference>
<dbReference type="UniPathway" id="UPA00034">
    <property type="reaction ID" value="UER00027"/>
</dbReference>
<evidence type="ECO:0000256" key="4">
    <source>
        <dbReference type="ARBA" id="ARBA00023239"/>
    </source>
</evidence>
<feature type="binding site" evidence="5">
    <location>
        <begin position="282"/>
        <end position="285"/>
    </location>
    <ligand>
        <name>pyridoxal 5'-phosphate</name>
        <dbReference type="ChEBI" id="CHEBI:597326"/>
    </ligand>
</feature>
<feature type="domain" description="Orn/DAP/Arg decarboxylase 2 C-terminal" evidence="9">
    <location>
        <begin position="30"/>
        <end position="380"/>
    </location>
</feature>
<comment type="cofactor">
    <cofactor evidence="1 5 7 8">
        <name>pyridoxal 5'-phosphate</name>
        <dbReference type="ChEBI" id="CHEBI:597326"/>
    </cofactor>
</comment>
<comment type="catalytic activity">
    <reaction evidence="5 8">
        <text>meso-2,6-diaminopimelate + H(+) = L-lysine + CO2</text>
        <dbReference type="Rhea" id="RHEA:15101"/>
        <dbReference type="ChEBI" id="CHEBI:15378"/>
        <dbReference type="ChEBI" id="CHEBI:16526"/>
        <dbReference type="ChEBI" id="CHEBI:32551"/>
        <dbReference type="ChEBI" id="CHEBI:57791"/>
        <dbReference type="EC" id="4.1.1.20"/>
    </reaction>
</comment>
<gene>
    <name evidence="5 11" type="primary">lysA</name>
    <name evidence="11" type="ORF">LCIT_04780</name>
</gene>
<feature type="modified residue" description="N6-(pyridoxal phosphate)lysine" evidence="5 7">
    <location>
        <position position="62"/>
    </location>
</feature>
<dbReference type="NCBIfam" id="TIGR01048">
    <property type="entry name" value="lysA"/>
    <property type="match status" value="1"/>
</dbReference>
<dbReference type="Pfam" id="PF00278">
    <property type="entry name" value="Orn_DAP_Arg_deC"/>
    <property type="match status" value="1"/>
</dbReference>
<dbReference type="SUPFAM" id="SSF51419">
    <property type="entry name" value="PLP-binding barrel"/>
    <property type="match status" value="1"/>
</dbReference>
<dbReference type="HAMAP" id="MF_02120">
    <property type="entry name" value="LysA"/>
    <property type="match status" value="1"/>
</dbReference>
<dbReference type="InterPro" id="IPR022657">
    <property type="entry name" value="De-COase2_CS"/>
</dbReference>
<feature type="active site" description="Proton donor" evidence="7">
    <location>
        <position position="353"/>
    </location>
</feature>